<evidence type="ECO:0000256" key="4">
    <source>
        <dbReference type="ARBA" id="ARBA00022842"/>
    </source>
</evidence>
<sequence>MHLDENEQPYNPNAQYANNKIRTTKYSIWTFLPLNLWEQFHRVANIYFVFILILNFMPGINAFAKEVAPIPVVLTFAVVAIKDAYEDFRRHLSDRRVNRKLCKVFCSEKGVYVDEIWENILPGDFLRLHTNEMIPADILLLHSSNIAGICHIETANLDGESNLKQREVVERTISRSSFSPLHFTFPAEVEAPSSELYKFSGKILQHSNHPFVPCLLQSSFSPLHFTFPAEVEAPSSELYKFSGKIVRPNDIIPIRKNNMILRGCVLRNTDYVEGMVLYAGRETKSALNNAGPRFKRSKLERRINMDVIWCVLILAAICFTGAVGCGVWQENLPGEDVLFVALDRNVSTSSPAFQGFLNFWRFIVIFQSIIPLPLYVSIEFIKMHQVWHMNQDLQLYDPRVDRRIEVRAFNILEDLGQVEYVFCDKTGTLTENKMEFKRASISGREYITDAMNGCDPDQPYPTQERSHGNLIGSFGPGTVSTFDSLRDVVNRMSLVAVTHRDTKPQLPLMTPVEQPTIECGTSRTHLPHSSFDINEEQCIQDFILALTICNTAVVSATKNTATLFQLPAPRKGLRQMLRPHTSERSKRRKERRAARSEASSIKHTLSLGSLFSRKRRPLKSELNSIPRFQVHDEREEASDIQTLDVTSVNALQASTPLVPERICSGDVGSSDVDEPGRTGPQITIVEEVAETNEDLPMKERTESFQHLPPVVPGLVLDLPTPHVLHHHKAGPMHKCATTTAGVRWRTSDLADSADSTNEQDSDVNSTISLDSPMTARQPVSTAENETVSTDQGECNSSRPVSMRTLTVVAHDGLSYELPVAKDFVHNRSDTNSCPLSDELLLDSYESESPDELSLVKAACRQGCKLLQRGLDFVLIWLPTDGLVGVRVLHILPFDSVRKRMSILIRHPATDEAVLYTKGADSAIFHRVHCANEEEAKRLELTRAHVEEFSRVGLRTLVLVKRIVPEEELKIWSREYVIAEATASDSSNALRALMDRIERNFTLLGATGIEDRLQPGVPETIGHLREAGIHVWVLTGDKQETAVNVAHSARLITKEHQLIYINASSKLKTGYLINRHLHSLVCGHPWADCAEINDVMSDDPDVESSSTSTSGSESDQAMDPTIVAAYANQRHVRVCPPEGNLSDIHSSCVLPPAWTRFTRRSRHRITRSLSESRAVTQKRRRRRPRLIRRRRTHLFRERPIQRRSQASLESAKLALVIDGETLQFALEEDMKARFLRLARLCTSVLCCRSTPSQKAAVVGLVKDGLHVLTLAVGDGANDVNMIQVANVGVGLGGEEGMQAVMASDFAISRFRFLQRLILVHGHLCYDKLAHTALYLFYKDAVYIFLLFWFQLFNGFSGSNAIDQLSQILFNVTMTSLPPFLMGIWDNPIDADTLLANPVLYRSGIEGKAYRPWLFWINILDAIWQTLIIFFVPYLFYADSSMTLWSFGVLQMNLLLLCSLLHAALETRTWVYLHWIGLLLSYLVFYIVFTMIYHSLAVTGISPESPYHVIFVTMHDAPFWLLTPITVIAALLPRLLFIALNNTLAPTLDTVATLLSRVYGCGQRLPLTPYLSGKLDTSAPIESISSGLSHFTPPSATERSGRPISGSSRSSIPSVEVEPVEAPARLMARVEQLLSVSSRLFRGAASSTTAAASTIGHRRSLTAPISPLSMENMRYQHHGIAVDLRHRMYNRRRSRTRTLSYGAGRLEQASTAIPLSRNSNNFDDAAGLPSTPVIWPVVDPRTRAHSLTMRRYPERRIRPMVDGECMNYFCVVV</sequence>
<dbReference type="OrthoDB" id="377733at2759"/>
<feature type="compositionally biased region" description="Low complexity" evidence="7">
    <location>
        <begin position="1102"/>
        <end position="1114"/>
    </location>
</feature>
<dbReference type="SUPFAM" id="SSF81653">
    <property type="entry name" value="Calcium ATPase, transduction domain A"/>
    <property type="match status" value="1"/>
</dbReference>
<feature type="domain" description="P-type ATPase C-terminal" evidence="10">
    <location>
        <begin position="1299"/>
        <end position="1545"/>
    </location>
</feature>
<feature type="transmembrane region" description="Helical" evidence="8">
    <location>
        <begin position="43"/>
        <end position="61"/>
    </location>
</feature>
<gene>
    <name evidence="11" type="ORF">P879_02390</name>
</gene>
<keyword evidence="6 8" id="KW-0472">Membrane</keyword>
<dbReference type="PANTHER" id="PTHR24092:SF218">
    <property type="entry name" value="PHOSPHOLIPID-TRANSPORTING ATPASE"/>
    <property type="match status" value="1"/>
</dbReference>
<evidence type="ECO:0000256" key="2">
    <source>
        <dbReference type="ARBA" id="ARBA00022692"/>
    </source>
</evidence>
<dbReference type="GO" id="GO:0016887">
    <property type="term" value="F:ATP hydrolysis activity"/>
    <property type="evidence" value="ECO:0007669"/>
    <property type="project" value="InterPro"/>
</dbReference>
<keyword evidence="4" id="KW-0460">Magnesium</keyword>
<name>A0A8T0DSH7_9TREM</name>
<feature type="transmembrane region" description="Helical" evidence="8">
    <location>
        <begin position="1440"/>
        <end position="1463"/>
    </location>
</feature>
<dbReference type="SUPFAM" id="SSF81665">
    <property type="entry name" value="Calcium ATPase, transmembrane domain M"/>
    <property type="match status" value="1"/>
</dbReference>
<feature type="region of interest" description="Disordered" evidence="7">
    <location>
        <begin position="750"/>
        <end position="799"/>
    </location>
</feature>
<dbReference type="FunFam" id="2.70.150.10:FF:000054">
    <property type="entry name" value="Phospholipid-transporting ATPase"/>
    <property type="match status" value="1"/>
</dbReference>
<evidence type="ECO:0000256" key="5">
    <source>
        <dbReference type="ARBA" id="ARBA00022989"/>
    </source>
</evidence>
<dbReference type="FunFam" id="3.40.50.1000:FF:000130">
    <property type="entry name" value="Phospholipid-transporting ATPase"/>
    <property type="match status" value="1"/>
</dbReference>
<dbReference type="EMBL" id="JTDF01001416">
    <property type="protein sequence ID" value="KAF8570054.1"/>
    <property type="molecule type" value="Genomic_DNA"/>
</dbReference>
<feature type="transmembrane region" description="Helical" evidence="8">
    <location>
        <begin position="1515"/>
        <end position="1535"/>
    </location>
</feature>
<feature type="transmembrane region" description="Helical" evidence="8">
    <location>
        <begin position="1411"/>
        <end position="1434"/>
    </location>
</feature>
<dbReference type="SUPFAM" id="SSF81660">
    <property type="entry name" value="Metal cation-transporting ATPase, ATP-binding domain N"/>
    <property type="match status" value="1"/>
</dbReference>
<dbReference type="InterPro" id="IPR023298">
    <property type="entry name" value="ATPase_P-typ_TM_dom_sf"/>
</dbReference>
<evidence type="ECO:0000256" key="8">
    <source>
        <dbReference type="SAM" id="Phobius"/>
    </source>
</evidence>
<dbReference type="InterPro" id="IPR001757">
    <property type="entry name" value="P_typ_ATPase"/>
</dbReference>
<evidence type="ECO:0000256" key="1">
    <source>
        <dbReference type="ARBA" id="ARBA00004141"/>
    </source>
</evidence>
<feature type="transmembrane region" description="Helical" evidence="8">
    <location>
        <begin position="1470"/>
        <end position="1495"/>
    </location>
</feature>
<feature type="compositionally biased region" description="Low complexity" evidence="7">
    <location>
        <begin position="1600"/>
        <end position="1614"/>
    </location>
</feature>
<dbReference type="Pfam" id="PF16212">
    <property type="entry name" value="PhoLip_ATPase_C"/>
    <property type="match status" value="1"/>
</dbReference>
<dbReference type="InterPro" id="IPR032631">
    <property type="entry name" value="P-type_ATPase_N"/>
</dbReference>
<evidence type="ECO:0000256" key="6">
    <source>
        <dbReference type="ARBA" id="ARBA00023136"/>
    </source>
</evidence>
<dbReference type="InterPro" id="IPR023299">
    <property type="entry name" value="ATPase_P-typ_cyto_dom_N"/>
</dbReference>
<reference evidence="11 12" key="1">
    <citation type="submission" date="2019-07" db="EMBL/GenBank/DDBJ databases">
        <title>Annotation for the trematode Paragonimus westermani.</title>
        <authorList>
            <person name="Choi Y.-J."/>
        </authorList>
    </citation>
    <scope>NUCLEOTIDE SEQUENCE [LARGE SCALE GENOMIC DNA]</scope>
    <source>
        <strain evidence="11">180907_Pwestermani</strain>
    </source>
</reference>
<dbReference type="GO" id="GO:0005886">
    <property type="term" value="C:plasma membrane"/>
    <property type="evidence" value="ECO:0007669"/>
    <property type="project" value="TreeGrafter"/>
</dbReference>
<feature type="region of interest" description="Disordered" evidence="7">
    <location>
        <begin position="575"/>
        <end position="600"/>
    </location>
</feature>
<feature type="region of interest" description="Disordered" evidence="7">
    <location>
        <begin position="1096"/>
        <end position="1117"/>
    </location>
</feature>
<dbReference type="NCBIfam" id="TIGR01494">
    <property type="entry name" value="ATPase_P-type"/>
    <property type="match status" value="1"/>
</dbReference>
<dbReference type="SUPFAM" id="SSF56784">
    <property type="entry name" value="HAD-like"/>
    <property type="match status" value="2"/>
</dbReference>
<evidence type="ECO:0000259" key="9">
    <source>
        <dbReference type="Pfam" id="PF16209"/>
    </source>
</evidence>
<proteinExistence type="predicted"/>
<dbReference type="Gene3D" id="3.40.50.1000">
    <property type="entry name" value="HAD superfamily/HAD-like"/>
    <property type="match status" value="1"/>
</dbReference>
<dbReference type="PANTHER" id="PTHR24092">
    <property type="entry name" value="PROBABLE PHOSPHOLIPID-TRANSPORTING ATPASE"/>
    <property type="match status" value="1"/>
</dbReference>
<evidence type="ECO:0000313" key="12">
    <source>
        <dbReference type="Proteomes" id="UP000699462"/>
    </source>
</evidence>
<protein>
    <recommendedName>
        <fullName evidence="13">P-type phospholipid transporter</fullName>
    </recommendedName>
</protein>
<keyword evidence="2 8" id="KW-0812">Transmembrane</keyword>
<feature type="compositionally biased region" description="Polar residues" evidence="7">
    <location>
        <begin position="753"/>
        <end position="771"/>
    </location>
</feature>
<dbReference type="InterPro" id="IPR032630">
    <property type="entry name" value="P_typ_ATPase_c"/>
</dbReference>
<feature type="compositionally biased region" description="Polar residues" evidence="7">
    <location>
        <begin position="1584"/>
        <end position="1595"/>
    </location>
</feature>
<dbReference type="GO" id="GO:0140326">
    <property type="term" value="F:ATPase-coupled intramembrane lipid transporter activity"/>
    <property type="evidence" value="ECO:0007669"/>
    <property type="project" value="TreeGrafter"/>
</dbReference>
<keyword evidence="3" id="KW-0479">Metal-binding</keyword>
<accession>A0A8T0DSH7</accession>
<dbReference type="InterPro" id="IPR018303">
    <property type="entry name" value="ATPase_P-typ_P_site"/>
</dbReference>
<dbReference type="Gene3D" id="2.70.150.10">
    <property type="entry name" value="Calcium-transporting ATPase, cytoplasmic transduction domain A"/>
    <property type="match status" value="1"/>
</dbReference>
<organism evidence="11 12">
    <name type="scientific">Paragonimus westermani</name>
    <dbReference type="NCBI Taxonomy" id="34504"/>
    <lineage>
        <taxon>Eukaryota</taxon>
        <taxon>Metazoa</taxon>
        <taxon>Spiralia</taxon>
        <taxon>Lophotrochozoa</taxon>
        <taxon>Platyhelminthes</taxon>
        <taxon>Trematoda</taxon>
        <taxon>Digenea</taxon>
        <taxon>Plagiorchiida</taxon>
        <taxon>Troglotremata</taxon>
        <taxon>Troglotrematidae</taxon>
        <taxon>Paragonimus</taxon>
    </lineage>
</organism>
<evidence type="ECO:0000259" key="10">
    <source>
        <dbReference type="Pfam" id="PF16212"/>
    </source>
</evidence>
<dbReference type="InterPro" id="IPR023214">
    <property type="entry name" value="HAD_sf"/>
</dbReference>
<dbReference type="InterPro" id="IPR036412">
    <property type="entry name" value="HAD-like_sf"/>
</dbReference>
<keyword evidence="5 8" id="KW-1133">Transmembrane helix</keyword>
<feature type="domain" description="P-type ATPase N-terminal" evidence="9">
    <location>
        <begin position="6"/>
        <end position="65"/>
    </location>
</feature>
<comment type="caution">
    <text evidence="11">The sequence shown here is derived from an EMBL/GenBank/DDBJ whole genome shotgun (WGS) entry which is preliminary data.</text>
</comment>
<dbReference type="Proteomes" id="UP000699462">
    <property type="component" value="Unassembled WGS sequence"/>
</dbReference>
<dbReference type="Pfam" id="PF16209">
    <property type="entry name" value="PhoLip_ATPase_N"/>
    <property type="match status" value="1"/>
</dbReference>
<feature type="compositionally biased region" description="Polar residues" evidence="7">
    <location>
        <begin position="777"/>
        <end position="799"/>
    </location>
</feature>
<dbReference type="PROSITE" id="PS00154">
    <property type="entry name" value="ATPASE_E1_E2"/>
    <property type="match status" value="1"/>
</dbReference>
<dbReference type="GO" id="GO:0045332">
    <property type="term" value="P:phospholipid translocation"/>
    <property type="evidence" value="ECO:0007669"/>
    <property type="project" value="TreeGrafter"/>
</dbReference>
<keyword evidence="12" id="KW-1185">Reference proteome</keyword>
<dbReference type="InterPro" id="IPR008250">
    <property type="entry name" value="ATPase_P-typ_transduc_dom_A_sf"/>
</dbReference>
<evidence type="ECO:0008006" key="13">
    <source>
        <dbReference type="Google" id="ProtNLM"/>
    </source>
</evidence>
<feature type="region of interest" description="Disordered" evidence="7">
    <location>
        <begin position="1584"/>
        <end position="1614"/>
    </location>
</feature>
<evidence type="ECO:0000256" key="7">
    <source>
        <dbReference type="SAM" id="MobiDB-lite"/>
    </source>
</evidence>
<comment type="subcellular location">
    <subcellularLocation>
        <location evidence="1">Membrane</location>
        <topology evidence="1">Multi-pass membrane protein</topology>
    </subcellularLocation>
</comment>
<evidence type="ECO:0000313" key="11">
    <source>
        <dbReference type="EMBL" id="KAF8570054.1"/>
    </source>
</evidence>
<dbReference type="GO" id="GO:0005524">
    <property type="term" value="F:ATP binding"/>
    <property type="evidence" value="ECO:0007669"/>
    <property type="project" value="InterPro"/>
</dbReference>
<evidence type="ECO:0000256" key="3">
    <source>
        <dbReference type="ARBA" id="ARBA00022723"/>
    </source>
</evidence>
<dbReference type="GO" id="GO:0046872">
    <property type="term" value="F:metal ion binding"/>
    <property type="evidence" value="ECO:0007669"/>
    <property type="project" value="UniProtKB-KW"/>
</dbReference>
<dbReference type="Pfam" id="PF13246">
    <property type="entry name" value="Cation_ATPase"/>
    <property type="match status" value="1"/>
</dbReference>
<feature type="transmembrane region" description="Helical" evidence="8">
    <location>
        <begin position="303"/>
        <end position="329"/>
    </location>
</feature>
<dbReference type="Gene3D" id="3.40.1110.10">
    <property type="entry name" value="Calcium-transporting ATPase, cytoplasmic domain N"/>
    <property type="match status" value="1"/>
</dbReference>